<dbReference type="PANTHER" id="PTHR43124:SF3">
    <property type="entry name" value="CHLORAMPHENICOL EFFLUX PUMP RV0191"/>
    <property type="match status" value="1"/>
</dbReference>
<dbReference type="Pfam" id="PF07690">
    <property type="entry name" value="MFS_1"/>
    <property type="match status" value="1"/>
</dbReference>
<organism evidence="8 9">
    <name type="scientific">Saccharopolyspora oryzae</name>
    <dbReference type="NCBI Taxonomy" id="2997343"/>
    <lineage>
        <taxon>Bacteria</taxon>
        <taxon>Bacillati</taxon>
        <taxon>Actinomycetota</taxon>
        <taxon>Actinomycetes</taxon>
        <taxon>Pseudonocardiales</taxon>
        <taxon>Pseudonocardiaceae</taxon>
        <taxon>Saccharopolyspora</taxon>
    </lineage>
</organism>
<dbReference type="Gene3D" id="1.20.1250.20">
    <property type="entry name" value="MFS general substrate transporter like domains"/>
    <property type="match status" value="1"/>
</dbReference>
<feature type="domain" description="Major facilitator superfamily (MFS) profile" evidence="7">
    <location>
        <begin position="12"/>
        <end position="382"/>
    </location>
</feature>
<gene>
    <name evidence="8" type="ORF">OU415_05120</name>
</gene>
<dbReference type="EMBL" id="JAQGLA010000005">
    <property type="protein sequence ID" value="MDA3624810.1"/>
    <property type="molecule type" value="Genomic_DNA"/>
</dbReference>
<evidence type="ECO:0000256" key="1">
    <source>
        <dbReference type="ARBA" id="ARBA00004651"/>
    </source>
</evidence>
<feature type="transmembrane region" description="Helical" evidence="6">
    <location>
        <begin position="358"/>
        <end position="378"/>
    </location>
</feature>
<dbReference type="InterPro" id="IPR050189">
    <property type="entry name" value="MFS_Efflux_Transporters"/>
</dbReference>
<dbReference type="RefSeq" id="WP_270947380.1">
    <property type="nucleotide sequence ID" value="NZ_JAQGLA010000005.1"/>
</dbReference>
<dbReference type="PROSITE" id="PS50850">
    <property type="entry name" value="MFS"/>
    <property type="match status" value="1"/>
</dbReference>
<comment type="caution">
    <text evidence="8">The sequence shown here is derived from an EMBL/GenBank/DDBJ whole genome shotgun (WGS) entry which is preliminary data.</text>
</comment>
<feature type="transmembrane region" description="Helical" evidence="6">
    <location>
        <begin position="212"/>
        <end position="230"/>
    </location>
</feature>
<feature type="transmembrane region" description="Helical" evidence="6">
    <location>
        <begin position="168"/>
        <end position="191"/>
    </location>
</feature>
<evidence type="ECO:0000259" key="7">
    <source>
        <dbReference type="PROSITE" id="PS50850"/>
    </source>
</evidence>
<feature type="transmembrane region" description="Helical" evidence="6">
    <location>
        <begin position="242"/>
        <end position="261"/>
    </location>
</feature>
<keyword evidence="3 6" id="KW-0812">Transmembrane</keyword>
<keyword evidence="4 6" id="KW-1133">Transmembrane helix</keyword>
<reference evidence="8 9" key="1">
    <citation type="submission" date="2022-11" db="EMBL/GenBank/DDBJ databases">
        <title>Draft genome sequence of Saccharopolyspora sp. WRP15-2 isolated from rhizosphere soils of wild rice in Thailand.</title>
        <authorList>
            <person name="Duangmal K."/>
            <person name="Kammanee S."/>
            <person name="Muangham S."/>
        </authorList>
    </citation>
    <scope>NUCLEOTIDE SEQUENCE [LARGE SCALE GENOMIC DNA]</scope>
    <source>
        <strain evidence="8 9">WRP15-2</strain>
    </source>
</reference>
<feature type="transmembrane region" description="Helical" evidence="6">
    <location>
        <begin position="273"/>
        <end position="291"/>
    </location>
</feature>
<evidence type="ECO:0000313" key="8">
    <source>
        <dbReference type="EMBL" id="MDA3624810.1"/>
    </source>
</evidence>
<feature type="transmembrane region" description="Helical" evidence="6">
    <location>
        <begin position="135"/>
        <end position="156"/>
    </location>
</feature>
<evidence type="ECO:0000256" key="5">
    <source>
        <dbReference type="ARBA" id="ARBA00023136"/>
    </source>
</evidence>
<dbReference type="InterPro" id="IPR036259">
    <property type="entry name" value="MFS_trans_sf"/>
</dbReference>
<feature type="transmembrane region" description="Helical" evidence="6">
    <location>
        <begin position="331"/>
        <end position="352"/>
    </location>
</feature>
<keyword evidence="5 6" id="KW-0472">Membrane</keyword>
<evidence type="ECO:0000256" key="3">
    <source>
        <dbReference type="ARBA" id="ARBA00022692"/>
    </source>
</evidence>
<name>A0ABT4USX0_9PSEU</name>
<dbReference type="InterPro" id="IPR020846">
    <property type="entry name" value="MFS_dom"/>
</dbReference>
<evidence type="ECO:0000256" key="6">
    <source>
        <dbReference type="SAM" id="Phobius"/>
    </source>
</evidence>
<keyword evidence="9" id="KW-1185">Reference proteome</keyword>
<feature type="transmembrane region" description="Helical" evidence="6">
    <location>
        <begin position="77"/>
        <end position="95"/>
    </location>
</feature>
<keyword evidence="2" id="KW-1003">Cell membrane</keyword>
<dbReference type="CDD" id="cd17324">
    <property type="entry name" value="MFS_NepI_like"/>
    <property type="match status" value="1"/>
</dbReference>
<feature type="transmembrane region" description="Helical" evidence="6">
    <location>
        <begin position="101"/>
        <end position="123"/>
    </location>
</feature>
<dbReference type="InterPro" id="IPR011701">
    <property type="entry name" value="MFS"/>
</dbReference>
<proteinExistence type="predicted"/>
<evidence type="ECO:0000256" key="4">
    <source>
        <dbReference type="ARBA" id="ARBA00022989"/>
    </source>
</evidence>
<dbReference type="SUPFAM" id="SSF103473">
    <property type="entry name" value="MFS general substrate transporter"/>
    <property type="match status" value="1"/>
</dbReference>
<dbReference type="PANTHER" id="PTHR43124">
    <property type="entry name" value="PURINE EFFLUX PUMP PBUE"/>
    <property type="match status" value="1"/>
</dbReference>
<comment type="subcellular location">
    <subcellularLocation>
        <location evidence="1">Cell membrane</location>
        <topology evidence="1">Multi-pass membrane protein</topology>
    </subcellularLocation>
</comment>
<evidence type="ECO:0000256" key="2">
    <source>
        <dbReference type="ARBA" id="ARBA00022475"/>
    </source>
</evidence>
<feature type="transmembrane region" description="Helical" evidence="6">
    <location>
        <begin position="50"/>
        <end position="70"/>
    </location>
</feature>
<sequence>MTTTDLTTRWPAVLAVAAATFSVVTAEMLPVGLLTPMAAELGVSEGLAGLTMTVPGLLAALAAPLVPVAAGRMDRRWLLAGLVALLAAANLVSAVSPNLALMVGARVLVGVAIGGVWAIAAGLGGRLVPQESAGTATSVIFSGIAIASVLGVPAGTFVGEFGGWRTSFAVLGVLALLVAGLLAVLLPPLPAEEAMRLGTVRDVARGRSIRSGLLVVLFLVSGHFAAYTYVRPILESIVDVKLIGALLLAYGLAGVVGNFLGGASAAKQPRHTLMVIAAVLPAAVVALVLPIGPLGAVLVLLVWGLAYGGVSVSTQTWLLTAAPQSREAASALFVSAFNIAISLGAFLGGRAVDAISPTAAFSLGALLALAALATITAARTRTAS</sequence>
<protein>
    <submittedName>
        <fullName evidence="8">MFS transporter</fullName>
    </submittedName>
</protein>
<accession>A0ABT4USX0</accession>
<dbReference type="Proteomes" id="UP001210380">
    <property type="component" value="Unassembled WGS sequence"/>
</dbReference>
<evidence type="ECO:0000313" key="9">
    <source>
        <dbReference type="Proteomes" id="UP001210380"/>
    </source>
</evidence>
<feature type="transmembrane region" description="Helical" evidence="6">
    <location>
        <begin position="297"/>
        <end position="319"/>
    </location>
</feature>